<sequence length="182" mass="20831">MASNTQIPQKSAEISSESTPDRLGIPISDDSSEDEQSQIRALEEDQGIYYHEEVVVSPRNESDDDIPLRRLPLNQPPPTVKPSHFDSEDHTAEEESDIIVEKPLVESAPNMERRRSVRFDGRHNDEEDGRNKHFRTPSPDSLRYIQALENPMAASTEFDDEYKDMADPPRELLSSLHEFLRC</sequence>
<dbReference type="eggNOG" id="ENOG502TJQN">
    <property type="taxonomic scope" value="Eukaryota"/>
</dbReference>
<keyword evidence="2" id="KW-1185">Reference proteome</keyword>
<feature type="compositionally biased region" description="Basic and acidic residues" evidence="1">
    <location>
        <begin position="111"/>
        <end position="131"/>
    </location>
</feature>
<dbReference type="WBParaSite" id="Csp11.Scaffold629.g13736.t1">
    <property type="protein sequence ID" value="Csp11.Scaffold629.g13736.t1"/>
    <property type="gene ID" value="Csp11.Scaffold629.g13736"/>
</dbReference>
<organism evidence="2 3">
    <name type="scientific">Caenorhabditis tropicalis</name>
    <dbReference type="NCBI Taxonomy" id="1561998"/>
    <lineage>
        <taxon>Eukaryota</taxon>
        <taxon>Metazoa</taxon>
        <taxon>Ecdysozoa</taxon>
        <taxon>Nematoda</taxon>
        <taxon>Chromadorea</taxon>
        <taxon>Rhabditida</taxon>
        <taxon>Rhabditina</taxon>
        <taxon>Rhabditomorpha</taxon>
        <taxon>Rhabditoidea</taxon>
        <taxon>Rhabditidae</taxon>
        <taxon>Peloderinae</taxon>
        <taxon>Caenorhabditis</taxon>
    </lineage>
</organism>
<evidence type="ECO:0000256" key="1">
    <source>
        <dbReference type="SAM" id="MobiDB-lite"/>
    </source>
</evidence>
<dbReference type="Proteomes" id="UP000095282">
    <property type="component" value="Unplaced"/>
</dbReference>
<dbReference type="AlphaFoldDB" id="A0A1I7U0V8"/>
<accession>A0A1I7U0V8</accession>
<reference evidence="3" key="1">
    <citation type="submission" date="2016-11" db="UniProtKB">
        <authorList>
            <consortium name="WormBaseParasite"/>
        </authorList>
    </citation>
    <scope>IDENTIFICATION</scope>
</reference>
<name>A0A1I7U0V8_9PELO</name>
<evidence type="ECO:0000313" key="2">
    <source>
        <dbReference type="Proteomes" id="UP000095282"/>
    </source>
</evidence>
<proteinExistence type="predicted"/>
<feature type="compositionally biased region" description="Polar residues" evidence="1">
    <location>
        <begin position="1"/>
        <end position="18"/>
    </location>
</feature>
<feature type="region of interest" description="Disordered" evidence="1">
    <location>
        <begin position="1"/>
        <end position="142"/>
    </location>
</feature>
<protein>
    <submittedName>
        <fullName evidence="3">Uncharacterized protein</fullName>
    </submittedName>
</protein>
<evidence type="ECO:0000313" key="3">
    <source>
        <dbReference type="WBParaSite" id="Csp11.Scaffold629.g13736.t1"/>
    </source>
</evidence>